<keyword evidence="2" id="KW-1185">Reference proteome</keyword>
<evidence type="ECO:0000313" key="2">
    <source>
        <dbReference type="Proteomes" id="UP001215598"/>
    </source>
</evidence>
<accession>A0AAD7NW84</accession>
<dbReference type="EMBL" id="JARKIB010000007">
    <property type="protein sequence ID" value="KAJ7778528.1"/>
    <property type="molecule type" value="Genomic_DNA"/>
</dbReference>
<proteinExistence type="predicted"/>
<comment type="caution">
    <text evidence="1">The sequence shown here is derived from an EMBL/GenBank/DDBJ whole genome shotgun (WGS) entry which is preliminary data.</text>
</comment>
<gene>
    <name evidence="1" type="ORF">B0H16DRAFT_1503871</name>
</gene>
<dbReference type="AlphaFoldDB" id="A0AAD7NW84"/>
<organism evidence="1 2">
    <name type="scientific">Mycena metata</name>
    <dbReference type="NCBI Taxonomy" id="1033252"/>
    <lineage>
        <taxon>Eukaryota</taxon>
        <taxon>Fungi</taxon>
        <taxon>Dikarya</taxon>
        <taxon>Basidiomycota</taxon>
        <taxon>Agaricomycotina</taxon>
        <taxon>Agaricomycetes</taxon>
        <taxon>Agaricomycetidae</taxon>
        <taxon>Agaricales</taxon>
        <taxon>Marasmiineae</taxon>
        <taxon>Mycenaceae</taxon>
        <taxon>Mycena</taxon>
    </lineage>
</organism>
<sequence length="209" mass="23508">MGSTSVNEALLAVEKFSVPKDESAPVMDPVSNAALMKTIIETTSRLLMSQFRGGLEFCHCSLARDHFNHPVNLRPIGQEEVYTLSDYNASLQFAYEISQRPFTESHTLILSGLQSNELRHQHWIIAVPKIPRLVWAKITRENPWISSYLDSAAEVYDGTSNILLHASLLSPIWTSQDLDIALSTSDFSDVAQRGLREYLAALWSICRTR</sequence>
<reference evidence="1" key="1">
    <citation type="submission" date="2023-03" db="EMBL/GenBank/DDBJ databases">
        <title>Massive genome expansion in bonnet fungi (Mycena s.s.) driven by repeated elements and novel gene families across ecological guilds.</title>
        <authorList>
            <consortium name="Lawrence Berkeley National Laboratory"/>
            <person name="Harder C.B."/>
            <person name="Miyauchi S."/>
            <person name="Viragh M."/>
            <person name="Kuo A."/>
            <person name="Thoen E."/>
            <person name="Andreopoulos B."/>
            <person name="Lu D."/>
            <person name="Skrede I."/>
            <person name="Drula E."/>
            <person name="Henrissat B."/>
            <person name="Morin E."/>
            <person name="Kohler A."/>
            <person name="Barry K."/>
            <person name="LaButti K."/>
            <person name="Morin E."/>
            <person name="Salamov A."/>
            <person name="Lipzen A."/>
            <person name="Mereny Z."/>
            <person name="Hegedus B."/>
            <person name="Baldrian P."/>
            <person name="Stursova M."/>
            <person name="Weitz H."/>
            <person name="Taylor A."/>
            <person name="Grigoriev I.V."/>
            <person name="Nagy L.G."/>
            <person name="Martin F."/>
            <person name="Kauserud H."/>
        </authorList>
    </citation>
    <scope>NUCLEOTIDE SEQUENCE</scope>
    <source>
        <strain evidence="1">CBHHK182m</strain>
    </source>
</reference>
<evidence type="ECO:0000313" key="1">
    <source>
        <dbReference type="EMBL" id="KAJ7778528.1"/>
    </source>
</evidence>
<name>A0AAD7NW84_9AGAR</name>
<dbReference type="Proteomes" id="UP001215598">
    <property type="component" value="Unassembled WGS sequence"/>
</dbReference>
<protein>
    <submittedName>
        <fullName evidence="1">Uncharacterized protein</fullName>
    </submittedName>
</protein>